<comment type="caution">
    <text evidence="4">The sequence shown here is derived from an EMBL/GenBank/DDBJ whole genome shotgun (WGS) entry which is preliminary data.</text>
</comment>
<dbReference type="Proteomes" id="UP000247409">
    <property type="component" value="Unassembled WGS sequence"/>
</dbReference>
<feature type="compositionally biased region" description="Low complexity" evidence="2">
    <location>
        <begin position="298"/>
        <end position="315"/>
    </location>
</feature>
<reference evidence="4 5" key="1">
    <citation type="journal article" date="2018" name="Mol. Biol. Evol.">
        <title>Analysis of the draft genome of the red seaweed Gracilariopsis chorda provides insights into genome size evolution in Rhodophyta.</title>
        <authorList>
            <person name="Lee J."/>
            <person name="Yang E.C."/>
            <person name="Graf L."/>
            <person name="Yang J.H."/>
            <person name="Qiu H."/>
            <person name="Zel Zion U."/>
            <person name="Chan C.X."/>
            <person name="Stephens T.G."/>
            <person name="Weber A.P.M."/>
            <person name="Boo G.H."/>
            <person name="Boo S.M."/>
            <person name="Kim K.M."/>
            <person name="Shin Y."/>
            <person name="Jung M."/>
            <person name="Lee S.J."/>
            <person name="Yim H.S."/>
            <person name="Lee J.H."/>
            <person name="Bhattacharya D."/>
            <person name="Yoon H.S."/>
        </authorList>
    </citation>
    <scope>NUCLEOTIDE SEQUENCE [LARGE SCALE GENOMIC DNA]</scope>
    <source>
        <strain evidence="4 5">SKKU-2015</strain>
        <tissue evidence="4">Whole body</tissue>
    </source>
</reference>
<proteinExistence type="predicted"/>
<dbReference type="AlphaFoldDB" id="A0A2V3IPS6"/>
<feature type="domain" description="DRBM" evidence="3">
    <location>
        <begin position="75"/>
        <end position="144"/>
    </location>
</feature>
<feature type="region of interest" description="Disordered" evidence="2">
    <location>
        <begin position="1"/>
        <end position="71"/>
    </location>
</feature>
<dbReference type="GO" id="GO:0003723">
    <property type="term" value="F:RNA binding"/>
    <property type="evidence" value="ECO:0007669"/>
    <property type="project" value="UniProtKB-UniRule"/>
</dbReference>
<organism evidence="4 5">
    <name type="scientific">Gracilariopsis chorda</name>
    <dbReference type="NCBI Taxonomy" id="448386"/>
    <lineage>
        <taxon>Eukaryota</taxon>
        <taxon>Rhodophyta</taxon>
        <taxon>Florideophyceae</taxon>
        <taxon>Rhodymeniophycidae</taxon>
        <taxon>Gracilariales</taxon>
        <taxon>Gracilariaceae</taxon>
        <taxon>Gracilariopsis</taxon>
    </lineage>
</organism>
<feature type="region of interest" description="Disordered" evidence="2">
    <location>
        <begin position="502"/>
        <end position="532"/>
    </location>
</feature>
<feature type="compositionally biased region" description="Low complexity" evidence="2">
    <location>
        <begin position="459"/>
        <end position="475"/>
    </location>
</feature>
<dbReference type="InterPro" id="IPR014720">
    <property type="entry name" value="dsRBD_dom"/>
</dbReference>
<evidence type="ECO:0000259" key="3">
    <source>
        <dbReference type="PROSITE" id="PS50137"/>
    </source>
</evidence>
<dbReference type="SUPFAM" id="SSF54768">
    <property type="entry name" value="dsRNA-binding domain-like"/>
    <property type="match status" value="1"/>
</dbReference>
<sequence length="742" mass="80412">MDGHHRPQGHPPPAPSIPSHPPPPPTTFSQNAPPFAQPPPQAKRPLPGQKQPLPQASQQGSQAPIPQLPPQDIVNACDTLVTVARSLNSRPVYDTRRVGGEDHQPLFHASLKLIPQGYSTRGVGHSKLSSRRDAACNMLRIIYSKTVPPHASPAAGAANMPRTSSPSHSLAGQPQMQPASYPVTQTRQVFPIRPYSSLPHPSQGRMPHSGVPQPSPVHQGPGHIQPFHPTGKQEQLQPQPPMQQHQPQHQQMQQIPQQHLRQQPYQQQQMPQRPYRHMPSQPSHETQYQPQQPELGAQEQQNVQPVQEQPEGQQVKQKEEEQEPMFYVDRSPDSELERELEEEEEQQKQLSAEQQALQPPAPDASAEEAVKPVASNSESSTAQPSAPQASVPRPVNESGPPMLRSKPIPVSTSGATSASLPSSSVNATPSSPLKPMFSVAATPISAHPVRDPRVAVAVPSASAAVSVGSGNPASALQNQSPTNGASAAAEIATNVSVALTPVRESDPPESVGPPSTKPSNPPLSSVKAESSLLPEQTVSLSDGNTIPAAAPSLKRKLNHAVTDRNANGSTNGTAAVEQARKKAKPLLSNPSVRIEFHFLCIYSDVIMRCLQNLIGADLFMRPVIRMFTAAKVPIRVQFSPNLNVEVKQFSCNIQNDISRVSVALAFEAGIISNEMWIARAKHLEEGLSSMYWPQLIILNNDLCFDIFKKNGVTDVVKPSDDVAAHVSRILQRIANSEVKRNR</sequence>
<feature type="compositionally biased region" description="Polar residues" evidence="2">
    <location>
        <begin position="52"/>
        <end position="64"/>
    </location>
</feature>
<dbReference type="Gene3D" id="3.30.160.20">
    <property type="match status" value="1"/>
</dbReference>
<protein>
    <recommendedName>
        <fullName evidence="3">DRBM domain-containing protein</fullName>
    </recommendedName>
</protein>
<feature type="region of interest" description="Disordered" evidence="2">
    <location>
        <begin position="193"/>
        <end position="436"/>
    </location>
</feature>
<dbReference type="OrthoDB" id="10653220at2759"/>
<keyword evidence="5" id="KW-1185">Reference proteome</keyword>
<feature type="compositionally biased region" description="Polar residues" evidence="2">
    <location>
        <begin position="161"/>
        <end position="178"/>
    </location>
</feature>
<feature type="region of interest" description="Disordered" evidence="2">
    <location>
        <begin position="459"/>
        <end position="487"/>
    </location>
</feature>
<feature type="compositionally biased region" description="Low complexity" evidence="2">
    <location>
        <begin position="379"/>
        <end position="395"/>
    </location>
</feature>
<feature type="compositionally biased region" description="Low complexity" evidence="2">
    <location>
        <begin position="242"/>
        <end position="279"/>
    </location>
</feature>
<evidence type="ECO:0000313" key="5">
    <source>
        <dbReference type="Proteomes" id="UP000247409"/>
    </source>
</evidence>
<evidence type="ECO:0000256" key="2">
    <source>
        <dbReference type="SAM" id="MobiDB-lite"/>
    </source>
</evidence>
<feature type="compositionally biased region" description="Polar residues" evidence="2">
    <location>
        <begin position="476"/>
        <end position="485"/>
    </location>
</feature>
<keyword evidence="1" id="KW-0694">RNA-binding</keyword>
<evidence type="ECO:0000256" key="1">
    <source>
        <dbReference type="PROSITE-ProRule" id="PRU00266"/>
    </source>
</evidence>
<feature type="compositionally biased region" description="Low complexity" evidence="2">
    <location>
        <begin position="411"/>
        <end position="428"/>
    </location>
</feature>
<feature type="compositionally biased region" description="Low complexity" evidence="2">
    <location>
        <begin position="348"/>
        <end position="358"/>
    </location>
</feature>
<feature type="compositionally biased region" description="Polar residues" evidence="2">
    <location>
        <begin position="280"/>
        <end position="292"/>
    </location>
</feature>
<accession>A0A2V3IPS6</accession>
<evidence type="ECO:0000313" key="4">
    <source>
        <dbReference type="EMBL" id="PXF44059.1"/>
    </source>
</evidence>
<feature type="compositionally biased region" description="Pro residues" evidence="2">
    <location>
        <begin position="9"/>
        <end position="26"/>
    </location>
</feature>
<dbReference type="PROSITE" id="PS50137">
    <property type="entry name" value="DS_RBD"/>
    <property type="match status" value="1"/>
</dbReference>
<feature type="region of interest" description="Disordered" evidence="2">
    <location>
        <begin position="151"/>
        <end position="178"/>
    </location>
</feature>
<gene>
    <name evidence="4" type="ORF">BWQ96_06140</name>
</gene>
<dbReference type="EMBL" id="NBIV01000102">
    <property type="protein sequence ID" value="PXF44059.1"/>
    <property type="molecule type" value="Genomic_DNA"/>
</dbReference>
<name>A0A2V3IPS6_9FLOR</name>